<evidence type="ECO:0000313" key="2">
    <source>
        <dbReference type="EMBL" id="KAH8101390.1"/>
    </source>
</evidence>
<feature type="region of interest" description="Disordered" evidence="1">
    <location>
        <begin position="995"/>
        <end position="1091"/>
    </location>
</feature>
<name>A0A8K0UPR2_9AGAR</name>
<comment type="caution">
    <text evidence="2">The sequence shown here is derived from an EMBL/GenBank/DDBJ whole genome shotgun (WGS) entry which is preliminary data.</text>
</comment>
<feature type="compositionally biased region" description="Low complexity" evidence="1">
    <location>
        <begin position="560"/>
        <end position="571"/>
    </location>
</feature>
<dbReference type="Gene3D" id="3.20.20.80">
    <property type="entry name" value="Glycosidases"/>
    <property type="match status" value="1"/>
</dbReference>
<feature type="compositionally biased region" description="Polar residues" evidence="1">
    <location>
        <begin position="540"/>
        <end position="549"/>
    </location>
</feature>
<feature type="compositionally biased region" description="Polar residues" evidence="1">
    <location>
        <begin position="998"/>
        <end position="1012"/>
    </location>
</feature>
<dbReference type="EMBL" id="JAEVFJ010000012">
    <property type="protein sequence ID" value="KAH8101390.1"/>
    <property type="molecule type" value="Genomic_DNA"/>
</dbReference>
<reference evidence="2" key="1">
    <citation type="journal article" date="2021" name="New Phytol.">
        <title>Evolutionary innovations through gain and loss of genes in the ectomycorrhizal Boletales.</title>
        <authorList>
            <person name="Wu G."/>
            <person name="Miyauchi S."/>
            <person name="Morin E."/>
            <person name="Kuo A."/>
            <person name="Drula E."/>
            <person name="Varga T."/>
            <person name="Kohler A."/>
            <person name="Feng B."/>
            <person name="Cao Y."/>
            <person name="Lipzen A."/>
            <person name="Daum C."/>
            <person name="Hundley H."/>
            <person name="Pangilinan J."/>
            <person name="Johnson J."/>
            <person name="Barry K."/>
            <person name="LaButti K."/>
            <person name="Ng V."/>
            <person name="Ahrendt S."/>
            <person name="Min B."/>
            <person name="Choi I.G."/>
            <person name="Park H."/>
            <person name="Plett J.M."/>
            <person name="Magnuson J."/>
            <person name="Spatafora J.W."/>
            <person name="Nagy L.G."/>
            <person name="Henrissat B."/>
            <person name="Grigoriev I.V."/>
            <person name="Yang Z.L."/>
            <person name="Xu J."/>
            <person name="Martin F.M."/>
        </authorList>
    </citation>
    <scope>NUCLEOTIDE SEQUENCE</scope>
    <source>
        <strain evidence="2">KKN 215</strain>
    </source>
</reference>
<feature type="compositionally biased region" description="Low complexity" evidence="1">
    <location>
        <begin position="694"/>
        <end position="707"/>
    </location>
</feature>
<feature type="compositionally biased region" description="Basic and acidic residues" evidence="1">
    <location>
        <begin position="458"/>
        <end position="480"/>
    </location>
</feature>
<accession>A0A8K0UPR2</accession>
<feature type="compositionally biased region" description="Polar residues" evidence="1">
    <location>
        <begin position="602"/>
        <end position="616"/>
    </location>
</feature>
<feature type="compositionally biased region" description="Low complexity" evidence="1">
    <location>
        <begin position="1027"/>
        <end position="1052"/>
    </location>
</feature>
<feature type="compositionally biased region" description="Pro residues" evidence="1">
    <location>
        <begin position="799"/>
        <end position="815"/>
    </location>
</feature>
<feature type="region of interest" description="Disordered" evidence="1">
    <location>
        <begin position="442"/>
        <end position="493"/>
    </location>
</feature>
<organism evidence="2 3">
    <name type="scientific">Cristinia sonorae</name>
    <dbReference type="NCBI Taxonomy" id="1940300"/>
    <lineage>
        <taxon>Eukaryota</taxon>
        <taxon>Fungi</taxon>
        <taxon>Dikarya</taxon>
        <taxon>Basidiomycota</taxon>
        <taxon>Agaricomycotina</taxon>
        <taxon>Agaricomycetes</taxon>
        <taxon>Agaricomycetidae</taxon>
        <taxon>Agaricales</taxon>
        <taxon>Pleurotineae</taxon>
        <taxon>Stephanosporaceae</taxon>
        <taxon>Cristinia</taxon>
    </lineage>
</organism>
<protein>
    <recommendedName>
        <fullName evidence="4">Xylosidase/arabinosidase</fullName>
    </recommendedName>
</protein>
<feature type="region of interest" description="Disordered" evidence="1">
    <location>
        <begin position="520"/>
        <end position="571"/>
    </location>
</feature>
<dbReference type="OrthoDB" id="2589715at2759"/>
<dbReference type="CDD" id="cd11576">
    <property type="entry name" value="GH99_GH71_like_2"/>
    <property type="match status" value="1"/>
</dbReference>
<dbReference type="Proteomes" id="UP000813824">
    <property type="component" value="Unassembled WGS sequence"/>
</dbReference>
<proteinExistence type="predicted"/>
<feature type="compositionally biased region" description="Low complexity" evidence="1">
    <location>
        <begin position="882"/>
        <end position="896"/>
    </location>
</feature>
<feature type="region of interest" description="Disordered" evidence="1">
    <location>
        <begin position="589"/>
        <end position="943"/>
    </location>
</feature>
<gene>
    <name evidence="2" type="ORF">BXZ70DRAFT_932831</name>
</gene>
<feature type="compositionally biased region" description="Low complexity" evidence="1">
    <location>
        <begin position="654"/>
        <end position="680"/>
    </location>
</feature>
<sequence>MALNSDGKVLRRADPSTIQDKFLVGYQGWFTCPGDGRPLDPHHHGWLHWFNYPIPNGGRPNTDIWPDVSEYSPSELFPAPGLKLANGEQAFLFSSRNARTVQRHFHWMAQHGVDGAFLQRFAGQCDMEAGNEAIRNQRDEIGDRVREAAEKEGRVFAIMYDVSGVPADRIQRVIEQDWLHLIRNKGVLDSPSYLREKGKPVVTLWGFGFSDSRHSPATVRAITNFIRSNTPGGVYIMAGTPAHWRTSVADADSNPEFVDVWLEEFDAISPWTIGRYSNLDEADRFAEDKMKGDAEMIRKRNENFEMGRGGKRKVDYIPVVFPGGSGFNLSEGKWGFNDIKRQGGNFLWRQLFNARRLNVRTIYGAMWDEYDEGTAFMPVVQNKRQLPVHEKFNFMALDEDGFDLPSDWYMRICGFAVEGLRGERMIHQTFPSKELQDYWSSRPRYEEQPVSSGSGSSAKKDKEGETWEEWDAKGKGKDGSDEPPPPPYTLEDDVPLETLQPTSLPPAAVYSVAVTSNSTSTARQQSPLAPLATRPVIPTSIATAQSSTGTPPPVVRHSRPSSVASSGSSVVTYADPPAVSAVATLTDQFSRQSLSPHPVQPNLATRPTSPPANQATKPHIGPGPNSSSPYQPPPPPGQHQYGGAIPGADQGTNSWTQPSWPGQQQSQASPSQGSAAPQTSYASAYQPSYAPVYGPSSTPSSSTTPGGHPSQASSPYPGAQPQPSSIPPFPSATAPPLQHSQSQPPYLNQTPSVLGSGYPPSTTTGAPPPQGLHHANSISGHHHQHQSSYPGQNLQSPSPSSPPTSYPSPSPPAPHAPYSAVEPGIGGFSFPPAPPQQGYGGYGAQSHYQQPYQQPGGPQYSQYGGAQGGYPVPQPQPGPGGYQYQQPQAPGPGQYGTATANAAVVHGGPPKHAATLPNLPHVHHGSPGTGPGNAHSQSMSVGNGNTFASSVMVASPQAQTPQSSGSYFATAATATTSPGGQGTFVTSPAQVQGGYSVAGSNPGTPGMTSFGQNGSGVGVGSPHHHQQQQQQQQFNQVNNQYQTQTQTQTQNQFGHPQAPTQFQGSTVGVPGVQQQFHQPGLGPGQPNQVQFNQYGQYPHQQQQQQQGGANQGQTAQKYLELAMGFVGLPPPAPDTGRKVVGAVQSSSKRIKENLTDPNTRKKVTGMAQTGGKFFVDGFKEVQKKF</sequence>
<feature type="compositionally biased region" description="Pro residues" evidence="1">
    <location>
        <begin position="718"/>
        <end position="730"/>
    </location>
</feature>
<dbReference type="AlphaFoldDB" id="A0A8K0UPR2"/>
<feature type="compositionally biased region" description="Low complexity" evidence="1">
    <location>
        <begin position="844"/>
        <end position="864"/>
    </location>
</feature>
<evidence type="ECO:0008006" key="4">
    <source>
        <dbReference type="Google" id="ProtNLM"/>
    </source>
</evidence>
<feature type="compositionally biased region" description="Polar residues" evidence="1">
    <location>
        <begin position="738"/>
        <end position="765"/>
    </location>
</feature>
<feature type="compositionally biased region" description="Polar residues" evidence="1">
    <location>
        <begin position="1058"/>
        <end position="1077"/>
    </location>
</feature>
<evidence type="ECO:0000313" key="3">
    <source>
        <dbReference type="Proteomes" id="UP000813824"/>
    </source>
</evidence>
<keyword evidence="3" id="KW-1185">Reference proteome</keyword>
<feature type="compositionally biased region" description="Polar residues" evidence="1">
    <location>
        <begin position="934"/>
        <end position="943"/>
    </location>
</feature>
<evidence type="ECO:0000256" key="1">
    <source>
        <dbReference type="SAM" id="MobiDB-lite"/>
    </source>
</evidence>